<feature type="region of interest" description="Disordered" evidence="1">
    <location>
        <begin position="1"/>
        <end position="21"/>
    </location>
</feature>
<evidence type="ECO:0000313" key="2">
    <source>
        <dbReference type="EMBL" id="MEU0705954.1"/>
    </source>
</evidence>
<organism evidence="2 3">
    <name type="scientific">Streptomyces lavendulocolor</name>
    <dbReference type="NCBI Taxonomy" id="67316"/>
    <lineage>
        <taxon>Bacteria</taxon>
        <taxon>Bacillati</taxon>
        <taxon>Actinomycetota</taxon>
        <taxon>Actinomycetes</taxon>
        <taxon>Kitasatosporales</taxon>
        <taxon>Streptomycetaceae</taxon>
        <taxon>Streptomyces</taxon>
    </lineage>
</organism>
<proteinExistence type="predicted"/>
<protein>
    <submittedName>
        <fullName evidence="2">Uncharacterized protein</fullName>
    </submittedName>
</protein>
<evidence type="ECO:0000313" key="3">
    <source>
        <dbReference type="Proteomes" id="UP001550378"/>
    </source>
</evidence>
<dbReference type="RefSeq" id="WP_359654783.1">
    <property type="nucleotide sequence ID" value="NZ_JBEXZO010000004.1"/>
</dbReference>
<dbReference type="Proteomes" id="UP001550378">
    <property type="component" value="Unassembled WGS sequence"/>
</dbReference>
<sequence length="61" mass="6670">MDTEAAPSGDRDATTFPRTVLERPAAVRREIRGRVRTHRPAVVEGVAENGGVEENIVRGED</sequence>
<comment type="caution">
    <text evidence="2">The sequence shown here is derived from an EMBL/GenBank/DDBJ whole genome shotgun (WGS) entry which is preliminary data.</text>
</comment>
<evidence type="ECO:0000256" key="1">
    <source>
        <dbReference type="SAM" id="MobiDB-lite"/>
    </source>
</evidence>
<dbReference type="EMBL" id="JBEXZR010000001">
    <property type="protein sequence ID" value="MEU0705954.1"/>
    <property type="molecule type" value="Genomic_DNA"/>
</dbReference>
<reference evidence="2 3" key="1">
    <citation type="submission" date="2024-06" db="EMBL/GenBank/DDBJ databases">
        <title>The Natural Products Discovery Center: Release of the First 8490 Sequenced Strains for Exploring Actinobacteria Biosynthetic Diversity.</title>
        <authorList>
            <person name="Kalkreuter E."/>
            <person name="Kautsar S.A."/>
            <person name="Yang D."/>
            <person name="Bader C.D."/>
            <person name="Teijaro C.N."/>
            <person name="Fluegel L."/>
            <person name="Davis C.M."/>
            <person name="Simpson J.R."/>
            <person name="Lauterbach L."/>
            <person name="Steele A.D."/>
            <person name="Gui C."/>
            <person name="Meng S."/>
            <person name="Li G."/>
            <person name="Viehrig K."/>
            <person name="Ye F."/>
            <person name="Su P."/>
            <person name="Kiefer A.F."/>
            <person name="Nichols A."/>
            <person name="Cepeda A.J."/>
            <person name="Yan W."/>
            <person name="Fan B."/>
            <person name="Jiang Y."/>
            <person name="Adhikari A."/>
            <person name="Zheng C.-J."/>
            <person name="Schuster L."/>
            <person name="Cowan T.M."/>
            <person name="Smanski M.J."/>
            <person name="Chevrette M.G."/>
            <person name="De Carvalho L.P.S."/>
            <person name="Shen B."/>
        </authorList>
    </citation>
    <scope>NUCLEOTIDE SEQUENCE [LARGE SCALE GENOMIC DNA]</scope>
    <source>
        <strain evidence="2 3">NPDC006337</strain>
    </source>
</reference>
<name>A0ABV2VXE4_9ACTN</name>
<keyword evidence="3" id="KW-1185">Reference proteome</keyword>
<accession>A0ABV2VXE4</accession>
<gene>
    <name evidence="2" type="ORF">ABZ508_01015</name>
</gene>